<dbReference type="Pfam" id="PF05699">
    <property type="entry name" value="Dimer_Tnp_hAT"/>
    <property type="match status" value="1"/>
</dbReference>
<dbReference type="GO" id="GO:0046983">
    <property type="term" value="F:protein dimerization activity"/>
    <property type="evidence" value="ECO:0007669"/>
    <property type="project" value="InterPro"/>
</dbReference>
<dbReference type="InterPro" id="IPR008906">
    <property type="entry name" value="HATC_C_dom"/>
</dbReference>
<dbReference type="InterPro" id="IPR012337">
    <property type="entry name" value="RNaseH-like_sf"/>
</dbReference>
<accession>A0AAV1KZF0</accession>
<dbReference type="EMBL" id="CAVLGL010000082">
    <property type="protein sequence ID" value="CAK1588089.1"/>
    <property type="molecule type" value="Genomic_DNA"/>
</dbReference>
<evidence type="ECO:0000313" key="2">
    <source>
        <dbReference type="EMBL" id="CAK1588089.1"/>
    </source>
</evidence>
<dbReference type="PANTHER" id="PTHR45913:SF10">
    <property type="entry name" value="DUF4371 DOMAIN-CONTAINING PROTEIN"/>
    <property type="match status" value="1"/>
</dbReference>
<sequence>MATKKKQRKTEDENREFKVEWTENFAFIQNLNGLPTCLICKEKFAHNKKSNLERHFTRKHASFSTKYPTGDARKKAVQELQKSQESSTSVFNNWMQSSSNINMASFVFSQEIAKRGKPYTDGEYIKKCLINASEELFRDFKNKADILKRIKELPLSAKTIKDRTIKMCSNITTQNIEDLKLVSALSIAVDESCDINDTAQVSLFVRFMSHSGPKEELLGLLPLKGQTRGEDIANAVIECMDKHHIPLDKIVSISTDGAKSMTGVRKGFVAILKEKINHEILVYHCIIHQEALCAKTFPDEICKVMELVITIINSILAKALNHRQFKEFLFEMESEYADLLLHNKVRWLSKGNVLKRFASLFPEIKAFLLEKGVHYPELTDDQWIQNFYIMVDVTSHLNQLNRKLQGKGNLILSMLEEVITFENKLSIFAQDFERETLFHFPSLLKHRQENNSSIDKQHFKTIILNMRETFLSRFQEFKNSRATLAFVKNPLNATITELKFSPFEIDIGSFEIQLQDLKNKEIWRSKFERLCVELEILEKKKCDLSSQHKWSALNDLEKEEMIIFNAWNSIPDSYDQLKKLAFAVLSLFGSTYICEQSFSSMNIIKSKLRSRLIDENLESCLKLKTTTYKPDLLKLSKEMQAHCSH</sequence>
<evidence type="ECO:0000259" key="1">
    <source>
        <dbReference type="Pfam" id="PF05699"/>
    </source>
</evidence>
<name>A0AAV1KZF0_9NEOP</name>
<evidence type="ECO:0000313" key="3">
    <source>
        <dbReference type="Proteomes" id="UP001314205"/>
    </source>
</evidence>
<feature type="domain" description="HAT C-terminal dimerisation" evidence="1">
    <location>
        <begin position="559"/>
        <end position="622"/>
    </location>
</feature>
<gene>
    <name evidence="2" type="ORF">PARMNEM_LOCUS8776</name>
</gene>
<protein>
    <recommendedName>
        <fullName evidence="1">HAT C-terminal dimerisation domain-containing protein</fullName>
    </recommendedName>
</protein>
<dbReference type="PANTHER" id="PTHR45913">
    <property type="entry name" value="EPM2A-INTERACTING PROTEIN 1"/>
    <property type="match status" value="1"/>
</dbReference>
<proteinExistence type="predicted"/>
<organism evidence="2 3">
    <name type="scientific">Parnassius mnemosyne</name>
    <name type="common">clouded apollo</name>
    <dbReference type="NCBI Taxonomy" id="213953"/>
    <lineage>
        <taxon>Eukaryota</taxon>
        <taxon>Metazoa</taxon>
        <taxon>Ecdysozoa</taxon>
        <taxon>Arthropoda</taxon>
        <taxon>Hexapoda</taxon>
        <taxon>Insecta</taxon>
        <taxon>Pterygota</taxon>
        <taxon>Neoptera</taxon>
        <taxon>Endopterygota</taxon>
        <taxon>Lepidoptera</taxon>
        <taxon>Glossata</taxon>
        <taxon>Ditrysia</taxon>
        <taxon>Papilionoidea</taxon>
        <taxon>Papilionidae</taxon>
        <taxon>Parnassiinae</taxon>
        <taxon>Parnassini</taxon>
        <taxon>Parnassius</taxon>
        <taxon>Driopa</taxon>
    </lineage>
</organism>
<dbReference type="SUPFAM" id="SSF53098">
    <property type="entry name" value="Ribonuclease H-like"/>
    <property type="match status" value="1"/>
</dbReference>
<comment type="caution">
    <text evidence="2">The sequence shown here is derived from an EMBL/GenBank/DDBJ whole genome shotgun (WGS) entry which is preliminary data.</text>
</comment>
<keyword evidence="3" id="KW-1185">Reference proteome</keyword>
<reference evidence="2 3" key="1">
    <citation type="submission" date="2023-11" db="EMBL/GenBank/DDBJ databases">
        <authorList>
            <person name="Hedman E."/>
            <person name="Englund M."/>
            <person name="Stromberg M."/>
            <person name="Nyberg Akerstrom W."/>
            <person name="Nylinder S."/>
            <person name="Jareborg N."/>
            <person name="Kallberg Y."/>
            <person name="Kronander E."/>
        </authorList>
    </citation>
    <scope>NUCLEOTIDE SEQUENCE [LARGE SCALE GENOMIC DNA]</scope>
</reference>
<dbReference type="Proteomes" id="UP001314205">
    <property type="component" value="Unassembled WGS sequence"/>
</dbReference>
<dbReference type="AlphaFoldDB" id="A0AAV1KZF0"/>